<sequence length="176" mass="19024">MTATTGSERGRAPNPAATSATALARAAPAYSGGAAEHSSCGRNQAPEQAAGGLYGQRRIFEQEVTPAVPGDTLVLTKRPLRDDVALEETSRFAEDLWVLTPAWLRADQKTLRLDFTLLPPQLVEIVKPLFLTLLAQDTPPGETALGDRQHPYLLHLRQALPVVGPHPRSHPAGDRR</sequence>
<accession>A0ABM7F0M9</accession>
<evidence type="ECO:0000256" key="1">
    <source>
        <dbReference type="SAM" id="MobiDB-lite"/>
    </source>
</evidence>
<protein>
    <submittedName>
        <fullName evidence="2">Uncharacterized protein</fullName>
    </submittedName>
</protein>
<reference evidence="2 3" key="1">
    <citation type="journal article" date="2010" name="ChemBioChem">
        <title>Cloning and characterization of the biosynthetic gene cluster of 16-membered macrolide antibiotic FD-891: involvement of a dual functional cytochrome P450 monooxygenase catalyzing epoxidation and hydroxylation.</title>
        <authorList>
            <person name="Kudo F."/>
            <person name="Motegi A."/>
            <person name="Mizoue K."/>
            <person name="Eguchi T."/>
        </authorList>
    </citation>
    <scope>NUCLEOTIDE SEQUENCE [LARGE SCALE GENOMIC DNA]</scope>
    <source>
        <strain evidence="2 3">A-8890</strain>
    </source>
</reference>
<feature type="region of interest" description="Disordered" evidence="1">
    <location>
        <begin position="1"/>
        <end position="47"/>
    </location>
</feature>
<gene>
    <name evidence="2" type="ORF">SGFS_003800</name>
</gene>
<proteinExistence type="predicted"/>
<feature type="compositionally biased region" description="Low complexity" evidence="1">
    <location>
        <begin position="12"/>
        <end position="35"/>
    </location>
</feature>
<reference evidence="2 3" key="2">
    <citation type="journal article" date="2023" name="ChemBioChem">
        <title>Acyltransferase Domain Exchange between Two Independent Type I Polyketide Synthases in the Same Producer Strain of Macrolide Antibiotics.</title>
        <authorList>
            <person name="Kudo F."/>
            <person name="Kishikawa K."/>
            <person name="Tsuboi K."/>
            <person name="Kido T."/>
            <person name="Usui T."/>
            <person name="Hashimoto J."/>
            <person name="Shin-Ya K."/>
            <person name="Miyanaga A."/>
            <person name="Eguchi T."/>
        </authorList>
    </citation>
    <scope>NUCLEOTIDE SEQUENCE [LARGE SCALE GENOMIC DNA]</scope>
    <source>
        <strain evidence="2 3">A-8890</strain>
    </source>
</reference>
<dbReference type="Proteomes" id="UP001321542">
    <property type="component" value="Chromosome"/>
</dbReference>
<keyword evidence="3" id="KW-1185">Reference proteome</keyword>
<dbReference type="EMBL" id="AP018448">
    <property type="protein sequence ID" value="BBC29089.1"/>
    <property type="molecule type" value="Genomic_DNA"/>
</dbReference>
<evidence type="ECO:0000313" key="3">
    <source>
        <dbReference type="Proteomes" id="UP001321542"/>
    </source>
</evidence>
<organism evidence="2 3">
    <name type="scientific">Streptomyces graminofaciens</name>
    <dbReference type="NCBI Taxonomy" id="68212"/>
    <lineage>
        <taxon>Bacteria</taxon>
        <taxon>Bacillati</taxon>
        <taxon>Actinomycetota</taxon>
        <taxon>Actinomycetes</taxon>
        <taxon>Kitasatosporales</taxon>
        <taxon>Streptomycetaceae</taxon>
        <taxon>Streptomyces</taxon>
    </lineage>
</organism>
<evidence type="ECO:0000313" key="2">
    <source>
        <dbReference type="EMBL" id="BBC29089.1"/>
    </source>
</evidence>
<name>A0ABM7F0M9_9ACTN</name>